<dbReference type="InterPro" id="IPR050194">
    <property type="entry name" value="Glycosyltransferase_grp1"/>
</dbReference>
<evidence type="ECO:0000259" key="1">
    <source>
        <dbReference type="Pfam" id="PF00534"/>
    </source>
</evidence>
<keyword evidence="3" id="KW-0808">Transferase</keyword>
<dbReference type="EMBL" id="SLUN01000006">
    <property type="protein sequence ID" value="TCL72319.1"/>
    <property type="molecule type" value="Genomic_DNA"/>
</dbReference>
<dbReference type="Pfam" id="PF13439">
    <property type="entry name" value="Glyco_transf_4"/>
    <property type="match status" value="1"/>
</dbReference>
<dbReference type="InterPro" id="IPR028098">
    <property type="entry name" value="Glyco_trans_4-like_N"/>
</dbReference>
<dbReference type="CDD" id="cd03817">
    <property type="entry name" value="GT4_UGDG-like"/>
    <property type="match status" value="1"/>
</dbReference>
<name>A0A4R1S083_HYDET</name>
<organism evidence="3 4">
    <name type="scientific">Hydrogenispora ethanolica</name>
    <dbReference type="NCBI Taxonomy" id="1082276"/>
    <lineage>
        <taxon>Bacteria</taxon>
        <taxon>Bacillati</taxon>
        <taxon>Bacillota</taxon>
        <taxon>Hydrogenispora</taxon>
    </lineage>
</organism>
<dbReference type="RefSeq" id="WP_132013532.1">
    <property type="nucleotide sequence ID" value="NZ_SLUN01000006.1"/>
</dbReference>
<evidence type="ECO:0000259" key="2">
    <source>
        <dbReference type="Pfam" id="PF13439"/>
    </source>
</evidence>
<protein>
    <submittedName>
        <fullName evidence="3">1,2-diacylglycerol 3-glucosyltransferase</fullName>
    </submittedName>
</protein>
<keyword evidence="4" id="KW-1185">Reference proteome</keyword>
<feature type="domain" description="Glycosyl transferase family 1" evidence="1">
    <location>
        <begin position="190"/>
        <end position="356"/>
    </location>
</feature>
<dbReference type="PANTHER" id="PTHR45947">
    <property type="entry name" value="SULFOQUINOVOSYL TRANSFERASE SQD2"/>
    <property type="match status" value="1"/>
</dbReference>
<dbReference type="AlphaFoldDB" id="A0A4R1S083"/>
<proteinExistence type="predicted"/>
<accession>A0A4R1S083</accession>
<sequence>MQIGIFTNCYKPLVNGVVGAVTLLRKGFLEAGHQVYIFTPAYDHFRDEEDGIFRYPAVDLTTKVKYPVAIPWSPRISRQLAGLRLDIVHSHHPFVLGPLARRVARRKGIPAVYTFHTQYDQYTHYVPLPAELVKWSAKRQVRRFAKTVDGITTPAESARQILIGYGVDRPIAVIPNPTDLSKFQSGDGRKIREQYGLGGEKLLVNIGRVAPEKNLSLLLAAFQRMIAQAPQGTLKLMIVGDGPALQPLIREAEERGLGDRVIFTGMVHPDAIPDYLAAADLFVMTSTSEVKPMAQLEALAAGVPIVAVAAAGANDTIEHDRNGLLTPEDAEAFAAAVVGLAYDEWKYRSFGKAAQRTADAYSYRRIAGEYLETFGRLIHDMKRC</sequence>
<dbReference type="InterPro" id="IPR001296">
    <property type="entry name" value="Glyco_trans_1"/>
</dbReference>
<gene>
    <name evidence="3" type="ORF">EDC14_100627</name>
</gene>
<evidence type="ECO:0000313" key="4">
    <source>
        <dbReference type="Proteomes" id="UP000295008"/>
    </source>
</evidence>
<feature type="domain" description="Glycosyltransferase subfamily 4-like N-terminal" evidence="2">
    <location>
        <begin position="14"/>
        <end position="181"/>
    </location>
</feature>
<dbReference type="PANTHER" id="PTHR45947:SF3">
    <property type="entry name" value="SULFOQUINOVOSYL TRANSFERASE SQD2"/>
    <property type="match status" value="1"/>
</dbReference>
<dbReference type="GO" id="GO:0016757">
    <property type="term" value="F:glycosyltransferase activity"/>
    <property type="evidence" value="ECO:0007669"/>
    <property type="project" value="InterPro"/>
</dbReference>
<evidence type="ECO:0000313" key="3">
    <source>
        <dbReference type="EMBL" id="TCL72319.1"/>
    </source>
</evidence>
<dbReference type="Gene3D" id="3.40.50.2000">
    <property type="entry name" value="Glycogen Phosphorylase B"/>
    <property type="match status" value="2"/>
</dbReference>
<dbReference type="Proteomes" id="UP000295008">
    <property type="component" value="Unassembled WGS sequence"/>
</dbReference>
<dbReference type="Pfam" id="PF00534">
    <property type="entry name" value="Glycos_transf_1"/>
    <property type="match status" value="1"/>
</dbReference>
<dbReference type="OrthoDB" id="9802525at2"/>
<reference evidence="3 4" key="1">
    <citation type="submission" date="2019-03" db="EMBL/GenBank/DDBJ databases">
        <title>Genomic Encyclopedia of Type Strains, Phase IV (KMG-IV): sequencing the most valuable type-strain genomes for metagenomic binning, comparative biology and taxonomic classification.</title>
        <authorList>
            <person name="Goeker M."/>
        </authorList>
    </citation>
    <scope>NUCLEOTIDE SEQUENCE [LARGE SCALE GENOMIC DNA]</scope>
    <source>
        <strain evidence="3 4">LX-B</strain>
    </source>
</reference>
<comment type="caution">
    <text evidence="3">The sequence shown here is derived from an EMBL/GenBank/DDBJ whole genome shotgun (WGS) entry which is preliminary data.</text>
</comment>
<dbReference type="SUPFAM" id="SSF53756">
    <property type="entry name" value="UDP-Glycosyltransferase/glycogen phosphorylase"/>
    <property type="match status" value="1"/>
</dbReference>